<dbReference type="GO" id="GO:0003700">
    <property type="term" value="F:DNA-binding transcription factor activity"/>
    <property type="evidence" value="ECO:0007669"/>
    <property type="project" value="InterPro"/>
</dbReference>
<dbReference type="Pfam" id="PF02042">
    <property type="entry name" value="RWP-RK"/>
    <property type="match status" value="1"/>
</dbReference>
<dbReference type="PANTHER" id="PTHR46373">
    <property type="entry name" value="PROTEIN RKD4"/>
    <property type="match status" value="1"/>
</dbReference>
<dbReference type="InterPro" id="IPR044607">
    <property type="entry name" value="RKD-like"/>
</dbReference>
<evidence type="ECO:0000259" key="8">
    <source>
        <dbReference type="PROSITE" id="PS51519"/>
    </source>
</evidence>
<evidence type="ECO:0000256" key="1">
    <source>
        <dbReference type="ARBA" id="ARBA00004049"/>
    </source>
</evidence>
<gene>
    <name evidence="9" type="ORF">L484_003769</name>
</gene>
<evidence type="ECO:0000256" key="7">
    <source>
        <dbReference type="SAM" id="MobiDB-lite"/>
    </source>
</evidence>
<dbReference type="GO" id="GO:0003677">
    <property type="term" value="F:DNA binding"/>
    <property type="evidence" value="ECO:0007669"/>
    <property type="project" value="UniProtKB-KW"/>
</dbReference>
<evidence type="ECO:0000256" key="3">
    <source>
        <dbReference type="ARBA" id="ARBA00023054"/>
    </source>
</evidence>
<dbReference type="AlphaFoldDB" id="W9QPY1"/>
<evidence type="ECO:0000256" key="6">
    <source>
        <dbReference type="ARBA" id="ARBA00023242"/>
    </source>
</evidence>
<feature type="region of interest" description="Disordered" evidence="7">
    <location>
        <begin position="39"/>
        <end position="66"/>
    </location>
</feature>
<keyword evidence="6" id="KW-0539">Nucleus</keyword>
<evidence type="ECO:0000313" key="9">
    <source>
        <dbReference type="EMBL" id="EXB48286.1"/>
    </source>
</evidence>
<keyword evidence="5" id="KW-0804">Transcription</keyword>
<keyword evidence="2" id="KW-0805">Transcription regulation</keyword>
<evidence type="ECO:0000256" key="2">
    <source>
        <dbReference type="ARBA" id="ARBA00023015"/>
    </source>
</evidence>
<keyword evidence="4" id="KW-0238">DNA-binding</keyword>
<reference evidence="10" key="1">
    <citation type="submission" date="2013-01" db="EMBL/GenBank/DDBJ databases">
        <title>Draft Genome Sequence of a Mulberry Tree, Morus notabilis C.K. Schneid.</title>
        <authorList>
            <person name="He N."/>
            <person name="Zhao S."/>
        </authorList>
    </citation>
    <scope>NUCLEOTIDE SEQUENCE</scope>
</reference>
<dbReference type="EMBL" id="KE343934">
    <property type="protein sequence ID" value="EXB48286.1"/>
    <property type="molecule type" value="Genomic_DNA"/>
</dbReference>
<proteinExistence type="predicted"/>
<feature type="compositionally biased region" description="Polar residues" evidence="7">
    <location>
        <begin position="43"/>
        <end position="66"/>
    </location>
</feature>
<accession>W9QPY1</accession>
<evidence type="ECO:0000313" key="10">
    <source>
        <dbReference type="Proteomes" id="UP000030645"/>
    </source>
</evidence>
<sequence length="416" mass="47353">MADPNGAIIPCFNVYDVPYVDDLLNMVTATENANPSLLMDQYLSPSDNGQPSYRNSASLPPSDQDQYVTHGYHVALSDPNNSNNDNNNLLHQNPDSWILCGSTSDGAGSSRAGLIIDQEIINNNQQAQQENVELPAQNNFTGHDQNTMPLQAWPVQFNCSSCQVLREIVHVNAQNNRLKLEIHGRLGLICHGVLERTNAYVNNNTSGDRQFEMIDFHRKSTEDVKEYLIQYCLLRKQEGYVILMNDPLSMFYDALSIGMAWREFLLNDDYFVDDQNPLLNTTLEKIKWNNVQNNKDNFNNNKEKKQIHRPLGMRDKGIVRQRTVKMSLSDLQSVLHLPMDEAARSLNVCPTVVKKICRKNNLVRWPFRKIKSIRGKIEKLRRCLDSSNAETRHRAQAEINRLREEAATACGGINIL</sequence>
<keyword evidence="10" id="KW-1185">Reference proteome</keyword>
<feature type="domain" description="RWP-RK" evidence="8">
    <location>
        <begin position="309"/>
        <end position="393"/>
    </location>
</feature>
<protein>
    <recommendedName>
        <fullName evidence="8">RWP-RK domain-containing protein</fullName>
    </recommendedName>
</protein>
<dbReference type="STRING" id="981085.W9QPY1"/>
<organism evidence="9 10">
    <name type="scientific">Morus notabilis</name>
    <dbReference type="NCBI Taxonomy" id="981085"/>
    <lineage>
        <taxon>Eukaryota</taxon>
        <taxon>Viridiplantae</taxon>
        <taxon>Streptophyta</taxon>
        <taxon>Embryophyta</taxon>
        <taxon>Tracheophyta</taxon>
        <taxon>Spermatophyta</taxon>
        <taxon>Magnoliopsida</taxon>
        <taxon>eudicotyledons</taxon>
        <taxon>Gunneridae</taxon>
        <taxon>Pentapetalae</taxon>
        <taxon>rosids</taxon>
        <taxon>fabids</taxon>
        <taxon>Rosales</taxon>
        <taxon>Moraceae</taxon>
        <taxon>Moreae</taxon>
        <taxon>Morus</taxon>
    </lineage>
</organism>
<name>W9QPY1_9ROSA</name>
<comment type="function">
    <text evidence="1">Putative transcription factor.</text>
</comment>
<keyword evidence="3" id="KW-0175">Coiled coil</keyword>
<dbReference type="PROSITE" id="PS51519">
    <property type="entry name" value="RWP_RK"/>
    <property type="match status" value="1"/>
</dbReference>
<evidence type="ECO:0000256" key="4">
    <source>
        <dbReference type="ARBA" id="ARBA00023125"/>
    </source>
</evidence>
<dbReference type="eggNOG" id="ENOG502S030">
    <property type="taxonomic scope" value="Eukaryota"/>
</dbReference>
<evidence type="ECO:0000256" key="5">
    <source>
        <dbReference type="ARBA" id="ARBA00023163"/>
    </source>
</evidence>
<dbReference type="Proteomes" id="UP000030645">
    <property type="component" value="Unassembled WGS sequence"/>
</dbReference>
<dbReference type="PANTHER" id="PTHR46373:SF5">
    <property type="entry name" value="RWP-RK DOMAIN PROTEIN"/>
    <property type="match status" value="1"/>
</dbReference>
<dbReference type="InterPro" id="IPR003035">
    <property type="entry name" value="RWP-RK_dom"/>
</dbReference>